<evidence type="ECO:0000256" key="1">
    <source>
        <dbReference type="ARBA" id="ARBA00004141"/>
    </source>
</evidence>
<feature type="transmembrane region" description="Helical" evidence="11">
    <location>
        <begin position="21"/>
        <end position="45"/>
    </location>
</feature>
<keyword evidence="13" id="KW-1185">Reference proteome</keyword>
<evidence type="ECO:0000256" key="2">
    <source>
        <dbReference type="ARBA" id="ARBA00009183"/>
    </source>
</evidence>
<feature type="transmembrane region" description="Helical" evidence="11">
    <location>
        <begin position="343"/>
        <end position="362"/>
    </location>
</feature>
<dbReference type="PRINTS" id="PR00370">
    <property type="entry name" value="FMOXYGENASE"/>
</dbReference>
<dbReference type="GO" id="GO:0050660">
    <property type="term" value="F:flavin adenine dinucleotide binding"/>
    <property type="evidence" value="ECO:0007669"/>
    <property type="project" value="InterPro"/>
</dbReference>
<dbReference type="Gene3D" id="1.20.1740.10">
    <property type="entry name" value="Amino acid/polyamine transporter I"/>
    <property type="match status" value="1"/>
</dbReference>
<protein>
    <submittedName>
        <fullName evidence="12">Cation diffusion facilitator CzcD-associated flavoprotein CzcO/amino acid transporter</fullName>
    </submittedName>
</protein>
<comment type="subcellular location">
    <subcellularLocation>
        <location evidence="1">Membrane</location>
        <topology evidence="1">Multi-pass membrane protein</topology>
    </subcellularLocation>
</comment>
<dbReference type="Pfam" id="PF00743">
    <property type="entry name" value="FMO-like"/>
    <property type="match status" value="1"/>
</dbReference>
<keyword evidence="6" id="KW-0274">FAD</keyword>
<accession>A0A841BQP0</accession>
<evidence type="ECO:0000313" key="13">
    <source>
        <dbReference type="Proteomes" id="UP000587527"/>
    </source>
</evidence>
<feature type="transmembrane region" description="Helical" evidence="11">
    <location>
        <begin position="239"/>
        <end position="260"/>
    </location>
</feature>
<sequence length="936" mass="99427">MTRSRPGSAPQGKVSSHRRLSTAWIFFLVISAASPLTSFVGGASLGLDQGNGAGYPAAYLAVTVVLLCFAVGYAAISRRVINTGAFYTYIARGIGRPPAIGAALLAIVAYTVNVAGIAGATGYFLTVIAAEFGAQISWVWGSVAALAFVSLMGYRSLHLSAKVLGTAMVLAFAVIAVFDVAVIFSKGLDAFPATSFSPGTVFSGSPGIAVMFAFTSFVGLETAALYGEETVEPERTVPRAIYAAVACMGLFYVLSTWILVGSIGGDEIEEKVSGQSALVFDQMAAYGGEALRSAAAVLFIVAACAGMLAFHNAASRYLFVLGRDRILPAALGQLHSRHRSPQLGSVVVSIGSAVIVGVAVLADLDPYRVLAQGAVTLATLGIVGLQSVAAVAIVAFFRRRGQGRYWKTLILPGVGAVGLLGATIFLLLNFTGLMGGPSAIVTALPWFFVAVMAGGVVTGLVIRARRPARYARIAESRMRPQAREVRRPPQWTRRYCLIGAGPAGLAMARRLTEEGIPFDWFESHHEIGGIWNSERFGSPVYDGCVAISSKLTSGFADFPMPSGYPDYPSWPQVRDYVRAYADAFDLTRRVTFNTAVTWVKPDGIGWLVTLTNGDFRYYSGVIAAPGTAWNPTLPSWPGLQQFQGQVWHSASYQSASGLAGKRVLVVGAGNAGAEIACEVARAGAAVCLSVRRGHRFIPRHVGDVPTDAILAGILDLPDAMTLPPDTAELIEKLAGDVTGLGLPAPDHTVLHGHPTITSDLLGYLAQGHIAARPDIAELLPHGVRYADGTAEQIDIIIAATGFERQLPFLAPTLYQGSTGRPDLYLNMFSRSHDGLTVLGLSDFAGAAFPRFDDMASAAIVDITLRELGGVEWRAWRASKQIDRPDLRGGKRFVDSPKHEYFVDDHAYQVLLRDVCDRFGYTPGAAAPVRTTETVTA</sequence>
<reference evidence="12 13" key="1">
    <citation type="submission" date="2020-08" db="EMBL/GenBank/DDBJ databases">
        <title>Sequencing the genomes of 1000 actinobacteria strains.</title>
        <authorList>
            <person name="Klenk H.-P."/>
        </authorList>
    </citation>
    <scope>NUCLEOTIDE SEQUENCE [LARGE SCALE GENOMIC DNA]</scope>
    <source>
        <strain evidence="12 13">DSM 45362</strain>
    </source>
</reference>
<dbReference type="PANTHER" id="PTHR23023">
    <property type="entry name" value="DIMETHYLANILINE MONOOXYGENASE"/>
    <property type="match status" value="1"/>
</dbReference>
<dbReference type="Gene3D" id="3.50.50.60">
    <property type="entry name" value="FAD/NAD(P)-binding domain"/>
    <property type="match status" value="1"/>
</dbReference>
<dbReference type="Proteomes" id="UP000587527">
    <property type="component" value="Unassembled WGS sequence"/>
</dbReference>
<keyword evidence="4" id="KW-0285">Flavoprotein</keyword>
<keyword evidence="9" id="KW-0560">Oxidoreductase</keyword>
<feature type="transmembrane region" description="Helical" evidence="11">
    <location>
        <begin position="204"/>
        <end position="227"/>
    </location>
</feature>
<evidence type="ECO:0000256" key="4">
    <source>
        <dbReference type="ARBA" id="ARBA00022630"/>
    </source>
</evidence>
<comment type="caution">
    <text evidence="12">The sequence shown here is derived from an EMBL/GenBank/DDBJ whole genome shotgun (WGS) entry which is preliminary data.</text>
</comment>
<dbReference type="GO" id="GO:0050661">
    <property type="term" value="F:NADP binding"/>
    <property type="evidence" value="ECO:0007669"/>
    <property type="project" value="InterPro"/>
</dbReference>
<feature type="transmembrane region" description="Helical" evidence="11">
    <location>
        <begin position="57"/>
        <end position="76"/>
    </location>
</feature>
<evidence type="ECO:0000256" key="8">
    <source>
        <dbReference type="ARBA" id="ARBA00022989"/>
    </source>
</evidence>
<evidence type="ECO:0000256" key="5">
    <source>
        <dbReference type="ARBA" id="ARBA00022692"/>
    </source>
</evidence>
<dbReference type="GO" id="GO:0016020">
    <property type="term" value="C:membrane"/>
    <property type="evidence" value="ECO:0007669"/>
    <property type="project" value="UniProtKB-SubCell"/>
</dbReference>
<dbReference type="GO" id="GO:0004499">
    <property type="term" value="F:N,N-dimethylaniline monooxygenase activity"/>
    <property type="evidence" value="ECO:0007669"/>
    <property type="project" value="InterPro"/>
</dbReference>
<feature type="transmembrane region" description="Helical" evidence="11">
    <location>
        <begin position="409"/>
        <end position="431"/>
    </location>
</feature>
<dbReference type="InterPro" id="IPR000960">
    <property type="entry name" value="Flavin_mOase"/>
</dbReference>
<feature type="transmembrane region" description="Helical" evidence="11">
    <location>
        <begin position="290"/>
        <end position="310"/>
    </location>
</feature>
<evidence type="ECO:0000256" key="3">
    <source>
        <dbReference type="ARBA" id="ARBA00010139"/>
    </source>
</evidence>
<comment type="similarity">
    <text evidence="2">Belongs to the FMO family.</text>
</comment>
<gene>
    <name evidence="12" type="ORF">F4553_003035</name>
</gene>
<proteinExistence type="inferred from homology"/>
<comment type="similarity">
    <text evidence="3">Belongs to the FAD-binding monooxygenase family.</text>
</comment>
<feature type="transmembrane region" description="Helical" evidence="11">
    <location>
        <begin position="374"/>
        <end position="397"/>
    </location>
</feature>
<dbReference type="InterPro" id="IPR036188">
    <property type="entry name" value="FAD/NAD-bd_sf"/>
</dbReference>
<dbReference type="InterPro" id="IPR020946">
    <property type="entry name" value="Flavin_mOase-like"/>
</dbReference>
<keyword evidence="8 11" id="KW-1133">Transmembrane helix</keyword>
<name>A0A841BQP0_9ACTN</name>
<dbReference type="SUPFAM" id="SSF51905">
    <property type="entry name" value="FAD/NAD(P)-binding domain"/>
    <property type="match status" value="2"/>
</dbReference>
<dbReference type="EMBL" id="JACHMN010000002">
    <property type="protein sequence ID" value="MBB5869656.1"/>
    <property type="molecule type" value="Genomic_DNA"/>
</dbReference>
<feature type="transmembrane region" description="Helical" evidence="11">
    <location>
        <begin position="97"/>
        <end position="126"/>
    </location>
</feature>
<dbReference type="AlphaFoldDB" id="A0A841BQP0"/>
<evidence type="ECO:0000256" key="7">
    <source>
        <dbReference type="ARBA" id="ARBA00022857"/>
    </source>
</evidence>
<dbReference type="RefSeq" id="WP_184836427.1">
    <property type="nucleotide sequence ID" value="NZ_JACHMN010000002.1"/>
</dbReference>
<keyword evidence="5 11" id="KW-0812">Transmembrane</keyword>
<feature type="transmembrane region" description="Helical" evidence="11">
    <location>
        <begin position="443"/>
        <end position="462"/>
    </location>
</feature>
<evidence type="ECO:0000256" key="10">
    <source>
        <dbReference type="ARBA" id="ARBA00023136"/>
    </source>
</evidence>
<evidence type="ECO:0000256" key="9">
    <source>
        <dbReference type="ARBA" id="ARBA00023002"/>
    </source>
</evidence>
<dbReference type="Pfam" id="PF13520">
    <property type="entry name" value="AA_permease_2"/>
    <property type="match status" value="1"/>
</dbReference>
<dbReference type="InterPro" id="IPR050346">
    <property type="entry name" value="FMO-like"/>
</dbReference>
<organism evidence="12 13">
    <name type="scientific">Allocatelliglobosispora scoriae</name>
    <dbReference type="NCBI Taxonomy" id="643052"/>
    <lineage>
        <taxon>Bacteria</taxon>
        <taxon>Bacillati</taxon>
        <taxon>Actinomycetota</taxon>
        <taxon>Actinomycetes</taxon>
        <taxon>Micromonosporales</taxon>
        <taxon>Micromonosporaceae</taxon>
        <taxon>Allocatelliglobosispora</taxon>
    </lineage>
</organism>
<dbReference type="InterPro" id="IPR002293">
    <property type="entry name" value="AA/rel_permease1"/>
</dbReference>
<evidence type="ECO:0000313" key="12">
    <source>
        <dbReference type="EMBL" id="MBB5869656.1"/>
    </source>
</evidence>
<feature type="transmembrane region" description="Helical" evidence="11">
    <location>
        <begin position="163"/>
        <end position="184"/>
    </location>
</feature>
<evidence type="ECO:0000256" key="6">
    <source>
        <dbReference type="ARBA" id="ARBA00022827"/>
    </source>
</evidence>
<keyword evidence="7" id="KW-0521">NADP</keyword>
<feature type="transmembrane region" description="Helical" evidence="11">
    <location>
        <begin position="132"/>
        <end position="151"/>
    </location>
</feature>
<keyword evidence="10 11" id="KW-0472">Membrane</keyword>
<dbReference type="GO" id="GO:0022857">
    <property type="term" value="F:transmembrane transporter activity"/>
    <property type="evidence" value="ECO:0007669"/>
    <property type="project" value="InterPro"/>
</dbReference>
<evidence type="ECO:0000256" key="11">
    <source>
        <dbReference type="SAM" id="Phobius"/>
    </source>
</evidence>